<sequence>MLHSSKKINKIPPGPNEFEISLFGPGVGECIVLHLGKGKWLIVDSCLNPKTKKPISTEYLKSIGVTPAESVEVLVITHWHSDHIRGAAQIVSECSETRVCYPAALLENEFLSFLSAYSGSDITPILDKNTSATKEFASIVVTLKKHIEANPDYKYDYLSPIMKDTLIFEEINDDLEINIRALSPSSKSYHDALQLFASLLPKAKDLRNIIPAPKQNDNAIVLWVQINDICLLLGSDLEETKEQRTGWTAIVNSKQRPQRKASIFKIPHHGSENGHSDDVWEKMVNTQPVCLLTSKIGGRGSIPKESDIERIKAISPVLFCTKVPKGKKPKRENTVEKMLKATVKERHILDGEVGHIQLRFSDPSEIEVNCLPPATSL</sequence>
<evidence type="ECO:0000313" key="3">
    <source>
        <dbReference type="Proteomes" id="UP000199608"/>
    </source>
</evidence>
<proteinExistence type="predicted"/>
<dbReference type="EMBL" id="FNLL01000002">
    <property type="protein sequence ID" value="SDT89625.1"/>
    <property type="molecule type" value="Genomic_DNA"/>
</dbReference>
<keyword evidence="3" id="KW-1185">Reference proteome</keyword>
<dbReference type="SUPFAM" id="SSF56281">
    <property type="entry name" value="Metallo-hydrolase/oxidoreductase"/>
    <property type="match status" value="1"/>
</dbReference>
<dbReference type="PANTHER" id="PTHR30619">
    <property type="entry name" value="DNA INTERNALIZATION/COMPETENCE PROTEIN COMEC/REC2"/>
    <property type="match status" value="1"/>
</dbReference>
<dbReference type="InterPro" id="IPR036866">
    <property type="entry name" value="RibonucZ/Hydroxyglut_hydro"/>
</dbReference>
<protein>
    <submittedName>
        <fullName evidence="2">Metallo-beta-lactamase superfamily protein</fullName>
    </submittedName>
</protein>
<dbReference type="PANTHER" id="PTHR30619:SF1">
    <property type="entry name" value="RECOMBINATION PROTEIN 2"/>
    <property type="match status" value="1"/>
</dbReference>
<evidence type="ECO:0000313" key="2">
    <source>
        <dbReference type="EMBL" id="SDT89625.1"/>
    </source>
</evidence>
<evidence type="ECO:0000259" key="1">
    <source>
        <dbReference type="Pfam" id="PF00753"/>
    </source>
</evidence>
<dbReference type="InterPro" id="IPR001279">
    <property type="entry name" value="Metallo-B-lactamas"/>
</dbReference>
<organism evidence="2 3">
    <name type="scientific">Desulfobacula phenolica</name>
    <dbReference type="NCBI Taxonomy" id="90732"/>
    <lineage>
        <taxon>Bacteria</taxon>
        <taxon>Pseudomonadati</taxon>
        <taxon>Thermodesulfobacteriota</taxon>
        <taxon>Desulfobacteria</taxon>
        <taxon>Desulfobacterales</taxon>
        <taxon>Desulfobacteraceae</taxon>
        <taxon>Desulfobacula</taxon>
    </lineage>
</organism>
<dbReference type="Proteomes" id="UP000199608">
    <property type="component" value="Unassembled WGS sequence"/>
</dbReference>
<dbReference type="Gene3D" id="3.60.15.10">
    <property type="entry name" value="Ribonuclease Z/Hydroxyacylglutathione hydrolase-like"/>
    <property type="match status" value="1"/>
</dbReference>
<reference evidence="3" key="1">
    <citation type="submission" date="2016-10" db="EMBL/GenBank/DDBJ databases">
        <authorList>
            <person name="Varghese N."/>
            <person name="Submissions S."/>
        </authorList>
    </citation>
    <scope>NUCLEOTIDE SEQUENCE [LARGE SCALE GENOMIC DNA]</scope>
    <source>
        <strain evidence="3">DSM 3384</strain>
    </source>
</reference>
<dbReference type="InterPro" id="IPR052159">
    <property type="entry name" value="Competence_DNA_uptake"/>
</dbReference>
<name>A0A1H2E3J8_9BACT</name>
<dbReference type="Pfam" id="PF00753">
    <property type="entry name" value="Lactamase_B"/>
    <property type="match status" value="1"/>
</dbReference>
<dbReference type="RefSeq" id="WP_175530274.1">
    <property type="nucleotide sequence ID" value="NZ_FNLL01000002.1"/>
</dbReference>
<dbReference type="AlphaFoldDB" id="A0A1H2E3J8"/>
<accession>A0A1H2E3J8</accession>
<gene>
    <name evidence="2" type="ORF">SAMN04487931_102464</name>
</gene>
<feature type="domain" description="Metallo-beta-lactamase" evidence="1">
    <location>
        <begin position="24"/>
        <end position="102"/>
    </location>
</feature>